<feature type="non-terminal residue" evidence="1">
    <location>
        <position position="1"/>
    </location>
</feature>
<comment type="caution">
    <text evidence="1">The sequence shown here is derived from an EMBL/GenBank/DDBJ whole genome shotgun (WGS) entry which is preliminary data.</text>
</comment>
<protein>
    <submittedName>
        <fullName evidence="1">Uncharacterized protein</fullName>
    </submittedName>
</protein>
<keyword evidence="2" id="KW-1185">Reference proteome</keyword>
<organism evidence="1 2">
    <name type="scientific">Rhizopus azygosporus</name>
    <name type="common">Rhizopus microsporus var. azygosporus</name>
    <dbReference type="NCBI Taxonomy" id="86630"/>
    <lineage>
        <taxon>Eukaryota</taxon>
        <taxon>Fungi</taxon>
        <taxon>Fungi incertae sedis</taxon>
        <taxon>Mucoromycota</taxon>
        <taxon>Mucoromycotina</taxon>
        <taxon>Mucoromycetes</taxon>
        <taxon>Mucorales</taxon>
        <taxon>Mucorineae</taxon>
        <taxon>Rhizopodaceae</taxon>
        <taxon>Rhizopus</taxon>
    </lineage>
</organism>
<proteinExistence type="predicted"/>
<evidence type="ECO:0000313" key="2">
    <source>
        <dbReference type="Proteomes" id="UP000252139"/>
    </source>
</evidence>
<dbReference type="AlphaFoldDB" id="A0A367IN77"/>
<dbReference type="Proteomes" id="UP000252139">
    <property type="component" value="Unassembled WGS sequence"/>
</dbReference>
<gene>
    <name evidence="1" type="ORF">CU097_003072</name>
</gene>
<name>A0A367IN77_RHIAZ</name>
<dbReference type="EMBL" id="PJQL01004689">
    <property type="protein sequence ID" value="RCH79125.1"/>
    <property type="molecule type" value="Genomic_DNA"/>
</dbReference>
<accession>A0A367IN77</accession>
<sequence length="76" mass="8462">IVTEIDKKDSATLKKTDCVMMNMVHLFGMSIVAHESAISDQEANAHHTLADQLEIKALLKSTEAKELEWPVIKKDA</sequence>
<evidence type="ECO:0000313" key="1">
    <source>
        <dbReference type="EMBL" id="RCH79125.1"/>
    </source>
</evidence>
<reference evidence="1 2" key="1">
    <citation type="journal article" date="2018" name="G3 (Bethesda)">
        <title>Phylogenetic and Phylogenomic Definition of Rhizopus Species.</title>
        <authorList>
            <person name="Gryganskyi A.P."/>
            <person name="Golan J."/>
            <person name="Dolatabadi S."/>
            <person name="Mondo S."/>
            <person name="Robb S."/>
            <person name="Idnurm A."/>
            <person name="Muszewska A."/>
            <person name="Steczkiewicz K."/>
            <person name="Masonjones S."/>
            <person name="Liao H.L."/>
            <person name="Gajdeczka M.T."/>
            <person name="Anike F."/>
            <person name="Vuek A."/>
            <person name="Anishchenko I.M."/>
            <person name="Voigt K."/>
            <person name="de Hoog G.S."/>
            <person name="Smith M.E."/>
            <person name="Heitman J."/>
            <person name="Vilgalys R."/>
            <person name="Stajich J.E."/>
        </authorList>
    </citation>
    <scope>NUCLEOTIDE SEQUENCE [LARGE SCALE GENOMIC DNA]</scope>
    <source>
        <strain evidence="1 2">CBS 357.93</strain>
    </source>
</reference>